<dbReference type="RefSeq" id="WP_183220247.1">
    <property type="nucleotide sequence ID" value="NZ_BMPW01000004.1"/>
</dbReference>
<dbReference type="GO" id="GO:0009239">
    <property type="term" value="P:enterobactin biosynthetic process"/>
    <property type="evidence" value="ECO:0007669"/>
    <property type="project" value="TreeGrafter"/>
</dbReference>
<feature type="domain" description="AMP-dependent synthetase/ligase" evidence="1">
    <location>
        <begin position="435"/>
        <end position="529"/>
    </location>
</feature>
<feature type="domain" description="AMP-dependent synthetase/ligase" evidence="1">
    <location>
        <begin position="540"/>
        <end position="707"/>
    </location>
</feature>
<name>A0A7W5FEF4_9ACTN</name>
<gene>
    <name evidence="3" type="ORF">FHR83_003138</name>
</gene>
<dbReference type="PANTHER" id="PTHR45527">
    <property type="entry name" value="NONRIBOSOMAL PEPTIDE SYNTHETASE"/>
    <property type="match status" value="1"/>
</dbReference>
<dbReference type="SUPFAM" id="SSF52777">
    <property type="entry name" value="CoA-dependent acyltransferases"/>
    <property type="match status" value="2"/>
</dbReference>
<dbReference type="GO" id="GO:0005829">
    <property type="term" value="C:cytosol"/>
    <property type="evidence" value="ECO:0007669"/>
    <property type="project" value="TreeGrafter"/>
</dbReference>
<dbReference type="EMBL" id="JACHXF010000006">
    <property type="protein sequence ID" value="MBB3095468.1"/>
    <property type="molecule type" value="Genomic_DNA"/>
</dbReference>
<protein>
    <submittedName>
        <fullName evidence="3">Nonribosomal peptide synthetase MxcG</fullName>
    </submittedName>
</protein>
<keyword evidence="4" id="KW-1185">Reference proteome</keyword>
<dbReference type="Pfam" id="PF00501">
    <property type="entry name" value="AMP-binding"/>
    <property type="match status" value="2"/>
</dbReference>
<sequence>MTEHLRLSPAQSPLWYAQQLDPASPVYNTADYVRIEGPLDVARFEAAVRRMVGEAESLHTRYGSDDAGPWQVIDPRPFPFPVRECGEDEALAWMRADVRAPVDLAEGPLFAQALFRIGPETWLWHQRIHHIAIDGFAFSMLARRVADLYTTGEGRPFRPFATVLDVADAYVASPKHPADREFWRGYLDGMPEPAALAAPAPVADHTVRAVTRIGPDRAAELKGLGVGWPELFAAATAAYLHRMTGTTEAVLGLPVMGRLGTPLLRVPAIVMNIVPLRVPVRPDQTLPGLARQIAAEIRRSRPHHRYRHEQMRRDLGLVGSDRRLFGPVVNAMPFDNDLRFGTAAGTMHNISAGPVEDLALGIRDFGDGTGMSLEVDGNPARYTSSGLADHLDRLLRLLAEPETPLGRLRLGPAVAPRRPVWRDRVVTPVLDRIAAQVESTPDAGAVEQGGTRYTYAALWAKAGAVAAGLARRGVEPDSLVAVRMRREPDAIVAILGVLLAGAAYLPIDPDGPAGRNTDVLEDARPAVIIDSAVAGPGVVHRNVPEDALAYVIYTSGSTGRPNGVEISRGALSQFVAAATHRYGFTERDRVLQFAALHFDASVEEIFGTLSTGGTLVLREPEMHASAETFLKACAELRLTVLDLPTAFWHELVHALLTQDIRVPDSVRTVIIGGEAALPDRVAAWQRIAPNVQLFNTYGPTESTVVATSASIGR</sequence>
<dbReference type="InterPro" id="IPR023213">
    <property type="entry name" value="CAT-like_dom_sf"/>
</dbReference>
<dbReference type="InterPro" id="IPR042099">
    <property type="entry name" value="ANL_N_sf"/>
</dbReference>
<proteinExistence type="predicted"/>
<evidence type="ECO:0000313" key="4">
    <source>
        <dbReference type="Proteomes" id="UP000590749"/>
    </source>
</evidence>
<dbReference type="SUPFAM" id="SSF56801">
    <property type="entry name" value="Acetyl-CoA synthetase-like"/>
    <property type="match status" value="1"/>
</dbReference>
<evidence type="ECO:0000313" key="3">
    <source>
        <dbReference type="EMBL" id="MBB3095468.1"/>
    </source>
</evidence>
<dbReference type="GO" id="GO:0008610">
    <property type="term" value="P:lipid biosynthetic process"/>
    <property type="evidence" value="ECO:0007669"/>
    <property type="project" value="UniProtKB-ARBA"/>
</dbReference>
<feature type="domain" description="Condensation" evidence="2">
    <location>
        <begin position="3"/>
        <end position="399"/>
    </location>
</feature>
<dbReference type="GO" id="GO:0047527">
    <property type="term" value="F:2,3-dihydroxybenzoate-serine ligase activity"/>
    <property type="evidence" value="ECO:0007669"/>
    <property type="project" value="TreeGrafter"/>
</dbReference>
<dbReference type="Proteomes" id="UP000590749">
    <property type="component" value="Unassembled WGS sequence"/>
</dbReference>
<dbReference type="PANTHER" id="PTHR45527:SF1">
    <property type="entry name" value="FATTY ACID SYNTHASE"/>
    <property type="match status" value="1"/>
</dbReference>
<accession>A0A7W5FEF4</accession>
<dbReference type="InterPro" id="IPR000873">
    <property type="entry name" value="AMP-dep_synth/lig_dom"/>
</dbReference>
<dbReference type="AlphaFoldDB" id="A0A7W5FEF4"/>
<evidence type="ECO:0000259" key="1">
    <source>
        <dbReference type="Pfam" id="PF00501"/>
    </source>
</evidence>
<dbReference type="GO" id="GO:0031177">
    <property type="term" value="F:phosphopantetheine binding"/>
    <property type="evidence" value="ECO:0007669"/>
    <property type="project" value="TreeGrafter"/>
</dbReference>
<evidence type="ECO:0000259" key="2">
    <source>
        <dbReference type="Pfam" id="PF00668"/>
    </source>
</evidence>
<dbReference type="Pfam" id="PF00668">
    <property type="entry name" value="Condensation"/>
    <property type="match status" value="1"/>
</dbReference>
<dbReference type="GO" id="GO:0043041">
    <property type="term" value="P:amino acid activation for nonribosomal peptide biosynthetic process"/>
    <property type="evidence" value="ECO:0007669"/>
    <property type="project" value="TreeGrafter"/>
</dbReference>
<dbReference type="Gene3D" id="3.30.559.10">
    <property type="entry name" value="Chloramphenicol acetyltransferase-like domain"/>
    <property type="match status" value="1"/>
</dbReference>
<reference evidence="3 4" key="1">
    <citation type="submission" date="2020-08" db="EMBL/GenBank/DDBJ databases">
        <title>Genomic Encyclopedia of Type Strains, Phase III (KMG-III): the genomes of soil and plant-associated and newly described type strains.</title>
        <authorList>
            <person name="Whitman W."/>
        </authorList>
    </citation>
    <scope>NUCLEOTIDE SEQUENCE [LARGE SCALE GENOMIC DNA]</scope>
    <source>
        <strain evidence="3 4">CECT 3287</strain>
    </source>
</reference>
<dbReference type="GO" id="GO:0009366">
    <property type="term" value="C:enterobactin synthetase complex"/>
    <property type="evidence" value="ECO:0007669"/>
    <property type="project" value="TreeGrafter"/>
</dbReference>
<comment type="caution">
    <text evidence="3">The sequence shown here is derived from an EMBL/GenBank/DDBJ whole genome shotgun (WGS) entry which is preliminary data.</text>
</comment>
<dbReference type="Gene3D" id="3.40.50.12780">
    <property type="entry name" value="N-terminal domain of ligase-like"/>
    <property type="match status" value="1"/>
</dbReference>
<organism evidence="3 4">
    <name type="scientific">Actinoplanes campanulatus</name>
    <dbReference type="NCBI Taxonomy" id="113559"/>
    <lineage>
        <taxon>Bacteria</taxon>
        <taxon>Bacillati</taxon>
        <taxon>Actinomycetota</taxon>
        <taxon>Actinomycetes</taxon>
        <taxon>Micromonosporales</taxon>
        <taxon>Micromonosporaceae</taxon>
        <taxon>Actinoplanes</taxon>
    </lineage>
</organism>
<dbReference type="InterPro" id="IPR001242">
    <property type="entry name" value="Condensation_dom"/>
</dbReference>
<dbReference type="Gene3D" id="3.30.559.30">
    <property type="entry name" value="Nonribosomal peptide synthetase, condensation domain"/>
    <property type="match status" value="1"/>
</dbReference>